<reference evidence="12 13" key="1">
    <citation type="submission" date="2022-11" db="EMBL/GenBank/DDBJ databases">
        <title>Mucor velutinosus strain NIH1002 WGS.</title>
        <authorList>
            <person name="Subramanian P."/>
            <person name="Mullikin J.C."/>
            <person name="Segre J.A."/>
            <person name="Zelazny A.M."/>
        </authorList>
    </citation>
    <scope>NUCLEOTIDE SEQUENCE [LARGE SCALE GENOMIC DNA]</scope>
    <source>
        <strain evidence="12 13">NIH1002</strain>
    </source>
</reference>
<dbReference type="CDD" id="cd05471">
    <property type="entry name" value="pepsin_like"/>
    <property type="match status" value="1"/>
</dbReference>
<feature type="disulfide bond" evidence="9">
    <location>
        <begin position="88"/>
        <end position="94"/>
    </location>
</feature>
<dbReference type="GO" id="GO:0016491">
    <property type="term" value="F:oxidoreductase activity"/>
    <property type="evidence" value="ECO:0007669"/>
    <property type="project" value="UniProtKB-KW"/>
</dbReference>
<dbReference type="PANTHER" id="PTHR47966">
    <property type="entry name" value="BETA-SITE APP-CLEAVING ENZYME, ISOFORM A-RELATED"/>
    <property type="match status" value="1"/>
</dbReference>
<dbReference type="InterPro" id="IPR001461">
    <property type="entry name" value="Aspartic_peptidase_A1"/>
</dbReference>
<evidence type="ECO:0000256" key="5">
    <source>
        <dbReference type="ARBA" id="ARBA00022729"/>
    </source>
</evidence>
<evidence type="ECO:0000259" key="11">
    <source>
        <dbReference type="PROSITE" id="PS51767"/>
    </source>
</evidence>
<accession>A0AAN7DM91</accession>
<keyword evidence="12" id="KW-0560">Oxidoreductase</keyword>
<dbReference type="PROSITE" id="PS51767">
    <property type="entry name" value="PEPTIDASE_A1"/>
    <property type="match status" value="1"/>
</dbReference>
<keyword evidence="4" id="KW-0645">Protease</keyword>
<dbReference type="FunFam" id="2.40.70.10:FF:000115">
    <property type="entry name" value="Lysosomal aspartic protease"/>
    <property type="match status" value="1"/>
</dbReference>
<evidence type="ECO:0000313" key="12">
    <source>
        <dbReference type="EMBL" id="KAK4519753.1"/>
    </source>
</evidence>
<gene>
    <name evidence="12" type="primary">NQO1</name>
    <name evidence="12" type="ORF">ATC70_009994</name>
</gene>
<dbReference type="InterPro" id="IPR033121">
    <property type="entry name" value="PEPTIDASE_A1"/>
</dbReference>
<comment type="caution">
    <text evidence="12">The sequence shown here is derived from an EMBL/GenBank/DDBJ whole genome shotgun (WGS) entry which is preliminary data.</text>
</comment>
<protein>
    <recommendedName>
        <fullName evidence="3">rhizopuspepsin</fullName>
        <ecNumber evidence="3">3.4.23.21</ecNumber>
    </recommendedName>
</protein>
<dbReference type="GeneID" id="89953680"/>
<feature type="active site" evidence="8">
    <location>
        <position position="74"/>
    </location>
</feature>
<feature type="domain" description="Peptidase A1" evidence="11">
    <location>
        <begin position="55"/>
        <end position="367"/>
    </location>
</feature>
<dbReference type="Proteomes" id="UP001304243">
    <property type="component" value="Unassembled WGS sequence"/>
</dbReference>
<evidence type="ECO:0000256" key="4">
    <source>
        <dbReference type="ARBA" id="ARBA00022670"/>
    </source>
</evidence>
<feature type="signal peptide" evidence="10">
    <location>
        <begin position="1"/>
        <end position="22"/>
    </location>
</feature>
<dbReference type="GO" id="GO:0004190">
    <property type="term" value="F:aspartic-type endopeptidase activity"/>
    <property type="evidence" value="ECO:0007669"/>
    <property type="project" value="UniProtKB-KW"/>
</dbReference>
<keyword evidence="5 10" id="KW-0732">Signal</keyword>
<feature type="chain" id="PRO_5043050546" description="rhizopuspepsin" evidence="10">
    <location>
        <begin position="23"/>
        <end position="391"/>
    </location>
</feature>
<evidence type="ECO:0000256" key="6">
    <source>
        <dbReference type="ARBA" id="ARBA00022750"/>
    </source>
</evidence>
<evidence type="ECO:0000256" key="7">
    <source>
        <dbReference type="ARBA" id="ARBA00022801"/>
    </source>
</evidence>
<dbReference type="InterPro" id="IPR034164">
    <property type="entry name" value="Pepsin-like_dom"/>
</dbReference>
<comment type="catalytic activity">
    <reaction evidence="1">
        <text>Hydrolysis of proteins with broad specificity similar to that of pepsin A, preferring hydrophobic residues at P1 and P1'. Clots milk and activates trypsinogen. Does not cleave 4-Gln-|-His-5, but does cleave 10-His-|-Leu-11 and 12-Val-|-Glu-13 in B chain of insulin.</text>
        <dbReference type="EC" id="3.4.23.21"/>
    </reaction>
</comment>
<dbReference type="InterPro" id="IPR021109">
    <property type="entry name" value="Peptidase_aspartic_dom_sf"/>
</dbReference>
<dbReference type="EC" id="3.4.23.21" evidence="3"/>
<keyword evidence="13" id="KW-1185">Reference proteome</keyword>
<dbReference type="GO" id="GO:0006508">
    <property type="term" value="P:proteolysis"/>
    <property type="evidence" value="ECO:0007669"/>
    <property type="project" value="UniProtKB-KW"/>
</dbReference>
<comment type="similarity">
    <text evidence="2">Belongs to the peptidase A1 family.</text>
</comment>
<dbReference type="PANTHER" id="PTHR47966:SF51">
    <property type="entry name" value="BETA-SITE APP-CLEAVING ENZYME, ISOFORM A-RELATED"/>
    <property type="match status" value="1"/>
</dbReference>
<evidence type="ECO:0000256" key="10">
    <source>
        <dbReference type="SAM" id="SignalP"/>
    </source>
</evidence>
<evidence type="ECO:0000256" key="2">
    <source>
        <dbReference type="ARBA" id="ARBA00007447"/>
    </source>
</evidence>
<evidence type="ECO:0000256" key="9">
    <source>
        <dbReference type="PIRSR" id="PIRSR601461-2"/>
    </source>
</evidence>
<name>A0AAN7DM91_9FUNG</name>
<evidence type="ECO:0000256" key="8">
    <source>
        <dbReference type="PIRSR" id="PIRSR601461-1"/>
    </source>
</evidence>
<keyword evidence="6" id="KW-0064">Aspartyl protease</keyword>
<dbReference type="RefSeq" id="XP_064686419.1">
    <property type="nucleotide sequence ID" value="XM_064829217.1"/>
</dbReference>
<evidence type="ECO:0000313" key="13">
    <source>
        <dbReference type="Proteomes" id="UP001304243"/>
    </source>
</evidence>
<sequence>MNMKPITYAVMAAVLCLITSNATPIERSTVDISSNDDHNRIVKLKQRGYLHGSGYTGSLGIGEHSLNTYDIVFDTGSSDFWVLSNEACISKQYCQTHHVYQPKKSINYTPYDSKRPLIIRYGTGSISAHIGRDTIQLGSATVHSQFVADAYKITNEFKNLPIDGIMGLGLPNLSKTIPSKPTLVENMVEQGLIDRAMFSVYLQAAGGEIDFGGTDPYNYRGLITYAPVVGDLYWQIEMTGASFGNYSLASRYLIMDTGTTLLLVSPKEAEMMHVQIQGARYNNDGTYSVPCHLKGALPELAIQIEGRKLAVSSNDYVLLPSDSDASMCLSGISGQNTNKPNHWIMGDVFFKAYYTVFDQENMRIGFAEARVDPTLSAEVYDDTSFNKHNDS</sequence>
<feature type="disulfide bond" evidence="9">
    <location>
        <begin position="291"/>
        <end position="328"/>
    </location>
</feature>
<evidence type="ECO:0000256" key="3">
    <source>
        <dbReference type="ARBA" id="ARBA00013205"/>
    </source>
</evidence>
<dbReference type="Gene3D" id="2.40.70.10">
    <property type="entry name" value="Acid Proteases"/>
    <property type="match status" value="2"/>
</dbReference>
<dbReference type="PRINTS" id="PR00792">
    <property type="entry name" value="PEPSIN"/>
</dbReference>
<proteinExistence type="inferred from homology"/>
<feature type="active site" evidence="8">
    <location>
        <position position="256"/>
    </location>
</feature>
<evidence type="ECO:0000256" key="1">
    <source>
        <dbReference type="ARBA" id="ARBA00001130"/>
    </source>
</evidence>
<keyword evidence="9" id="KW-1015">Disulfide bond</keyword>
<dbReference type="EMBL" id="JASEJX010000012">
    <property type="protein sequence ID" value="KAK4519753.1"/>
    <property type="molecule type" value="Genomic_DNA"/>
</dbReference>
<dbReference type="Pfam" id="PF00026">
    <property type="entry name" value="Asp"/>
    <property type="match status" value="1"/>
</dbReference>
<organism evidence="12 13">
    <name type="scientific">Mucor velutinosus</name>
    <dbReference type="NCBI Taxonomy" id="708070"/>
    <lineage>
        <taxon>Eukaryota</taxon>
        <taxon>Fungi</taxon>
        <taxon>Fungi incertae sedis</taxon>
        <taxon>Mucoromycota</taxon>
        <taxon>Mucoromycotina</taxon>
        <taxon>Mucoromycetes</taxon>
        <taxon>Mucorales</taxon>
        <taxon>Mucorineae</taxon>
        <taxon>Mucoraceae</taxon>
        <taxon>Mucor</taxon>
    </lineage>
</organism>
<dbReference type="SUPFAM" id="SSF50630">
    <property type="entry name" value="Acid proteases"/>
    <property type="match status" value="1"/>
</dbReference>
<dbReference type="AlphaFoldDB" id="A0AAN7DM91"/>
<keyword evidence="7" id="KW-0378">Hydrolase</keyword>